<keyword evidence="1" id="KW-0812">Transmembrane</keyword>
<dbReference type="RefSeq" id="WP_055188293.1">
    <property type="nucleotide sequence ID" value="NZ_FPBS01000001.1"/>
</dbReference>
<accession>A0A0P7IZG2</accession>
<gene>
    <name evidence="2" type="ORF">AKJ29_16525</name>
</gene>
<feature type="transmembrane region" description="Helical" evidence="1">
    <location>
        <begin position="37"/>
        <end position="67"/>
    </location>
</feature>
<evidence type="ECO:0000313" key="2">
    <source>
        <dbReference type="EMBL" id="KPN64240.1"/>
    </source>
</evidence>
<name>A0A0P7IZG2_9RHOB</name>
<dbReference type="Proteomes" id="UP000050471">
    <property type="component" value="Unassembled WGS sequence"/>
</dbReference>
<evidence type="ECO:0000313" key="3">
    <source>
        <dbReference type="Proteomes" id="UP000050471"/>
    </source>
</evidence>
<keyword evidence="1" id="KW-1133">Transmembrane helix</keyword>
<dbReference type="AlphaFoldDB" id="A0A0P7IZG2"/>
<sequence>MITGNLIIASFLTSIVLAAIGARLAGAEPWKGAALGVAYVAATLLISLFTTSFLLAMIAGLVAVGIVAGPLGVLSKQSMNIALGCIIGQWAPILFVAG</sequence>
<dbReference type="EMBL" id="LKBA01000004">
    <property type="protein sequence ID" value="KPN64240.1"/>
    <property type="molecule type" value="Genomic_DNA"/>
</dbReference>
<protein>
    <submittedName>
        <fullName evidence="2">Uncharacterized protein</fullName>
    </submittedName>
</protein>
<keyword evidence="1" id="KW-0472">Membrane</keyword>
<dbReference type="STRING" id="154981.AKJ29_16525"/>
<comment type="caution">
    <text evidence="2">The sequence shown here is derived from an EMBL/GenBank/DDBJ whole genome shotgun (WGS) entry which is preliminary data.</text>
</comment>
<reference evidence="2 3" key="1">
    <citation type="submission" date="2015-09" db="EMBL/GenBank/DDBJ databases">
        <title>Draft genome sequence of Aliiroseovarius crassostreae CV919-312TSm, the causative agent of Roseovarius Oyster Disease (formerly Juvenile Oyster Disease).</title>
        <authorList>
            <person name="Kessner L."/>
            <person name="Spinard E."/>
            <person name="Nelson D."/>
        </authorList>
    </citation>
    <scope>NUCLEOTIDE SEQUENCE [LARGE SCALE GENOMIC DNA]</scope>
    <source>
        <strain evidence="2 3">CV919-312</strain>
    </source>
</reference>
<proteinExistence type="predicted"/>
<evidence type="ECO:0000256" key="1">
    <source>
        <dbReference type="SAM" id="Phobius"/>
    </source>
</evidence>
<organism evidence="2 3">
    <name type="scientific">Aliiroseovarius crassostreae</name>
    <dbReference type="NCBI Taxonomy" id="154981"/>
    <lineage>
        <taxon>Bacteria</taxon>
        <taxon>Pseudomonadati</taxon>
        <taxon>Pseudomonadota</taxon>
        <taxon>Alphaproteobacteria</taxon>
        <taxon>Rhodobacterales</taxon>
        <taxon>Paracoccaceae</taxon>
        <taxon>Aliiroseovarius</taxon>
    </lineage>
</organism>
<keyword evidence="3" id="KW-1185">Reference proteome</keyword>